<sequence length="110" mass="12476">MRLQGELTVILSFVDAQPGKYPGNTTNLMTCLTAVHTDAYCRIYPQEQSTESDESTVKQGHFTPELAHEWVRKTLEEDWKPAPKAAEEHQHVSKKSKTNAGWDKLTISDF</sequence>
<accession>A0AAE0GU38</accession>
<proteinExistence type="predicted"/>
<evidence type="ECO:0000256" key="1">
    <source>
        <dbReference type="SAM" id="MobiDB-lite"/>
    </source>
</evidence>
<gene>
    <name evidence="2" type="ORF">CYMTET_8150</name>
</gene>
<dbReference type="AlphaFoldDB" id="A0AAE0GU38"/>
<keyword evidence="3" id="KW-1185">Reference proteome</keyword>
<comment type="caution">
    <text evidence="2">The sequence shown here is derived from an EMBL/GenBank/DDBJ whole genome shotgun (WGS) entry which is preliminary data.</text>
</comment>
<organism evidence="2 3">
    <name type="scientific">Cymbomonas tetramitiformis</name>
    <dbReference type="NCBI Taxonomy" id="36881"/>
    <lineage>
        <taxon>Eukaryota</taxon>
        <taxon>Viridiplantae</taxon>
        <taxon>Chlorophyta</taxon>
        <taxon>Pyramimonadophyceae</taxon>
        <taxon>Pyramimonadales</taxon>
        <taxon>Pyramimonadaceae</taxon>
        <taxon>Cymbomonas</taxon>
    </lineage>
</organism>
<evidence type="ECO:0000313" key="3">
    <source>
        <dbReference type="Proteomes" id="UP001190700"/>
    </source>
</evidence>
<feature type="compositionally biased region" description="Basic and acidic residues" evidence="1">
    <location>
        <begin position="80"/>
        <end position="91"/>
    </location>
</feature>
<evidence type="ECO:0000313" key="2">
    <source>
        <dbReference type="EMBL" id="KAK3284187.1"/>
    </source>
</evidence>
<dbReference type="Proteomes" id="UP001190700">
    <property type="component" value="Unassembled WGS sequence"/>
</dbReference>
<dbReference type="EMBL" id="LGRX02002462">
    <property type="protein sequence ID" value="KAK3284187.1"/>
    <property type="molecule type" value="Genomic_DNA"/>
</dbReference>
<reference evidence="2 3" key="1">
    <citation type="journal article" date="2015" name="Genome Biol. Evol.">
        <title>Comparative Genomics of a Bacterivorous Green Alga Reveals Evolutionary Causalities and Consequences of Phago-Mixotrophic Mode of Nutrition.</title>
        <authorList>
            <person name="Burns J.A."/>
            <person name="Paasch A."/>
            <person name="Narechania A."/>
            <person name="Kim E."/>
        </authorList>
    </citation>
    <scope>NUCLEOTIDE SEQUENCE [LARGE SCALE GENOMIC DNA]</scope>
    <source>
        <strain evidence="2 3">PLY_AMNH</strain>
    </source>
</reference>
<protein>
    <submittedName>
        <fullName evidence="2">Uncharacterized protein</fullName>
    </submittedName>
</protein>
<feature type="region of interest" description="Disordered" evidence="1">
    <location>
        <begin position="80"/>
        <end position="110"/>
    </location>
</feature>
<name>A0AAE0GU38_9CHLO</name>